<dbReference type="AlphaFoldDB" id="A0AAX4F690"/>
<evidence type="ECO:0000256" key="2">
    <source>
        <dbReference type="SAM" id="SignalP"/>
    </source>
</evidence>
<dbReference type="Proteomes" id="UP001304423">
    <property type="component" value="Chromosome"/>
</dbReference>
<keyword evidence="2" id="KW-0732">Signal</keyword>
<gene>
    <name evidence="3" type="ORF">RXA29_09770</name>
</gene>
<name>A0AAX4F690_9GAMM</name>
<evidence type="ECO:0000313" key="3">
    <source>
        <dbReference type="EMBL" id="WOA54467.1"/>
    </source>
</evidence>
<dbReference type="RefSeq" id="WP_316394451.1">
    <property type="nucleotide sequence ID" value="NZ_CP136339.1"/>
</dbReference>
<accession>A0AAX4F690</accession>
<protein>
    <submittedName>
        <fullName evidence="3">Uncharacterized protein</fullName>
    </submittedName>
</protein>
<feature type="signal peptide" evidence="2">
    <location>
        <begin position="1"/>
        <end position="25"/>
    </location>
</feature>
<sequence length="78" mass="8636">MKINILYIMLAVASFFLIEQGSAQASVNKVGNTWILSPAAWYPDAGATHENHPFDINKNPTGNNDLPYLFPTDKQGEQ</sequence>
<feature type="region of interest" description="Disordered" evidence="1">
    <location>
        <begin position="52"/>
        <end position="78"/>
    </location>
</feature>
<evidence type="ECO:0000256" key="1">
    <source>
        <dbReference type="SAM" id="MobiDB-lite"/>
    </source>
</evidence>
<evidence type="ECO:0000313" key="4">
    <source>
        <dbReference type="Proteomes" id="UP001304423"/>
    </source>
</evidence>
<feature type="chain" id="PRO_5043556433" evidence="2">
    <location>
        <begin position="26"/>
        <end position="78"/>
    </location>
</feature>
<proteinExistence type="predicted"/>
<dbReference type="EMBL" id="CP136339">
    <property type="protein sequence ID" value="WOA54467.1"/>
    <property type="molecule type" value="Genomic_DNA"/>
</dbReference>
<organism evidence="3 4">
    <name type="scientific">Dickeya solani</name>
    <dbReference type="NCBI Taxonomy" id="1089444"/>
    <lineage>
        <taxon>Bacteria</taxon>
        <taxon>Pseudomonadati</taxon>
        <taxon>Pseudomonadota</taxon>
        <taxon>Gammaproteobacteria</taxon>
        <taxon>Enterobacterales</taxon>
        <taxon>Pectobacteriaceae</taxon>
        <taxon>Dickeya</taxon>
    </lineage>
</organism>
<reference evidence="3" key="1">
    <citation type="submission" date="2023-10" db="EMBL/GenBank/DDBJ databases">
        <title>Clonality and diversity in the soft rot Dickeya solani phytopathogen.</title>
        <authorList>
            <person name="Pedron J."/>
            <person name="Van Gijsegem F."/>
            <person name="Portier P."/>
            <person name="Taghouti G."/>
        </authorList>
    </citation>
    <scope>NUCLEOTIDE SEQUENCE</scope>
    <source>
        <strain evidence="3">CFBP5647</strain>
    </source>
</reference>